<reference evidence="3 4" key="1">
    <citation type="journal article" date="2018" name="Front. Plant Sci.">
        <title>Red Clover (Trifolium pratense) and Zigzag Clover (T. medium) - A Picture of Genomic Similarities and Differences.</title>
        <authorList>
            <person name="Dluhosova J."/>
            <person name="Istvanek J."/>
            <person name="Nedelnik J."/>
            <person name="Repkova J."/>
        </authorList>
    </citation>
    <scope>NUCLEOTIDE SEQUENCE [LARGE SCALE GENOMIC DNA]</scope>
    <source>
        <strain evidence="4">cv. 10/8</strain>
        <tissue evidence="3">Leaf</tissue>
    </source>
</reference>
<keyword evidence="3" id="KW-0695">RNA-directed DNA polymerase</keyword>
<keyword evidence="3" id="KW-0808">Transferase</keyword>
<dbReference type="SUPFAM" id="SSF56672">
    <property type="entry name" value="DNA/RNA polymerases"/>
    <property type="match status" value="1"/>
</dbReference>
<dbReference type="PROSITE" id="PS50878">
    <property type="entry name" value="RT_POL"/>
    <property type="match status" value="1"/>
</dbReference>
<gene>
    <name evidence="3" type="ORF">A2U01_0000153</name>
</gene>
<evidence type="ECO:0000313" key="3">
    <source>
        <dbReference type="EMBL" id="MCH79404.1"/>
    </source>
</evidence>
<dbReference type="AlphaFoldDB" id="A0A392LXM5"/>
<dbReference type="Proteomes" id="UP000265520">
    <property type="component" value="Unassembled WGS sequence"/>
</dbReference>
<evidence type="ECO:0000313" key="4">
    <source>
        <dbReference type="Proteomes" id="UP000265520"/>
    </source>
</evidence>
<dbReference type="SUPFAM" id="SSF56219">
    <property type="entry name" value="DNase I-like"/>
    <property type="match status" value="1"/>
</dbReference>
<dbReference type="EMBL" id="LXQA010000092">
    <property type="protein sequence ID" value="MCH79404.1"/>
    <property type="molecule type" value="Genomic_DNA"/>
</dbReference>
<feature type="transmembrane region" description="Helical" evidence="1">
    <location>
        <begin position="1079"/>
        <end position="1100"/>
    </location>
</feature>
<dbReference type="InterPro" id="IPR000477">
    <property type="entry name" value="RT_dom"/>
</dbReference>
<dbReference type="Pfam" id="PF00078">
    <property type="entry name" value="RVT_1"/>
    <property type="match status" value="1"/>
</dbReference>
<dbReference type="PANTHER" id="PTHR33116:SF78">
    <property type="entry name" value="OS12G0587133 PROTEIN"/>
    <property type="match status" value="1"/>
</dbReference>
<comment type="caution">
    <text evidence="3">The sequence shown here is derived from an EMBL/GenBank/DDBJ whole genome shotgun (WGS) entry which is preliminary data.</text>
</comment>
<dbReference type="InterPro" id="IPR026960">
    <property type="entry name" value="RVT-Znf"/>
</dbReference>
<keyword evidence="1" id="KW-1133">Transmembrane helix</keyword>
<keyword evidence="1" id="KW-0812">Transmembrane</keyword>
<keyword evidence="3" id="KW-0548">Nucleotidyltransferase</keyword>
<dbReference type="GO" id="GO:0003964">
    <property type="term" value="F:RNA-directed DNA polymerase activity"/>
    <property type="evidence" value="ECO:0007669"/>
    <property type="project" value="UniProtKB-KW"/>
</dbReference>
<organism evidence="3 4">
    <name type="scientific">Trifolium medium</name>
    <dbReference type="NCBI Taxonomy" id="97028"/>
    <lineage>
        <taxon>Eukaryota</taxon>
        <taxon>Viridiplantae</taxon>
        <taxon>Streptophyta</taxon>
        <taxon>Embryophyta</taxon>
        <taxon>Tracheophyta</taxon>
        <taxon>Spermatophyta</taxon>
        <taxon>Magnoliopsida</taxon>
        <taxon>eudicotyledons</taxon>
        <taxon>Gunneridae</taxon>
        <taxon>Pentapetalae</taxon>
        <taxon>rosids</taxon>
        <taxon>fabids</taxon>
        <taxon>Fabales</taxon>
        <taxon>Fabaceae</taxon>
        <taxon>Papilionoideae</taxon>
        <taxon>50 kb inversion clade</taxon>
        <taxon>NPAAA clade</taxon>
        <taxon>Hologalegina</taxon>
        <taxon>IRL clade</taxon>
        <taxon>Trifolieae</taxon>
        <taxon>Trifolium</taxon>
    </lineage>
</organism>
<dbReference type="Gene3D" id="3.60.10.10">
    <property type="entry name" value="Endonuclease/exonuclease/phosphatase"/>
    <property type="match status" value="1"/>
</dbReference>
<evidence type="ECO:0000256" key="1">
    <source>
        <dbReference type="SAM" id="Phobius"/>
    </source>
</evidence>
<keyword evidence="1" id="KW-0472">Membrane</keyword>
<feature type="domain" description="Reverse transcriptase" evidence="2">
    <location>
        <begin position="427"/>
        <end position="705"/>
    </location>
</feature>
<proteinExistence type="predicted"/>
<dbReference type="CDD" id="cd01650">
    <property type="entry name" value="RT_nLTR_like"/>
    <property type="match status" value="1"/>
</dbReference>
<dbReference type="InterPro" id="IPR043502">
    <property type="entry name" value="DNA/RNA_pol_sf"/>
</dbReference>
<protein>
    <submittedName>
        <fullName evidence="3">LINE-1 reverse transcriptase like</fullName>
    </submittedName>
</protein>
<dbReference type="InterPro" id="IPR036691">
    <property type="entry name" value="Endo/exonu/phosph_ase_sf"/>
</dbReference>
<dbReference type="Pfam" id="PF13966">
    <property type="entry name" value="zf-RVT"/>
    <property type="match status" value="1"/>
</dbReference>
<dbReference type="PANTHER" id="PTHR33116">
    <property type="entry name" value="REVERSE TRANSCRIPTASE ZINC-BINDING DOMAIN-CONTAINING PROTEIN-RELATED-RELATED"/>
    <property type="match status" value="1"/>
</dbReference>
<accession>A0A392LXM5</accession>
<sequence length="1179" mass="135300">MESISDSLCYNLWGSHDCDWAFLPSEGNSGGILSIWSKVSSSLIFTFVGEGFVGVCLEWGASKTICFVVNIYAKCDLPSKRRLWDNLLMSKRGFGGDKWCVAGDFNSVCSREDRRGVSQEGSVNLTTEMREFGGFIEDMELVDLPLLGRKFTWFHPNGRSMSRIDRDISDHCPLILKRHGYDWGPKPFRFNNHWIEHKNYKKIVKEAWENHSVNGWMGFVLKEKLKGIKNSLKGWNREEFGALEDKIAILIEDINDLDSRSELVGLSNLEIDLRKSKFCNLWKLLKSKEAILFQRSRSKWLREGDANSKYFHSCVNARTKRNAIVALKVGDEWLNSPPMVREAVENFFASHFSAPTSDRPRLDGVTFPSLSAEENLSLTAPFTLEEIETVIKDCDGNKSPGPDGFNFAFVKDSWDLMKGDVRIMFDQFHGNECLPKSFLSYFVTLIPKVESPFRLSDYRPISLLGCLYKLIAKVLANRLAKVMNSIIAPTQSAFLKGRNLVDGVLVINEVVDLAKKTGKECMVFKVDFEKAYDSVDWGFLEYMLQRFGFCDKWIKWIRACVFAGNLSILVNGSPTAEFNIQRGLKQGDPLAPFLFLLVAEGFGGVMKRAVECNLFKGFSIGADGLAISHLQYADDTLCIGEASVQNLWTIKAILRGFHMVSGLKVNFWKSCLMGVNVPSEFLDLACSFLNCRQGVIPFKYLGLPVGANPKRLSTWEPLLDYLNKRLNSWGKKHISFGGRIVLINSVLNSIPIFYMSFLKMPIQVVKLIIQIQRNFLWGGVNGGRKISWISWKTVCQEKKEGGLGVRDVRVVNLSLLAKWRWRLLQNERALWKDVLAVKYGSMVVRSAIFNGVPGLRYASTWWKDICAIENLVDSKKWFSDAAERRVKNGASTLFWSDRWLGEYTLSEAFPRLFSLSIHKETYITDMVVVNGGRNLWNFIWRRRLFTWEEDLVGQLQDRLLDVQLSTEADSWWWKPDPEGFFSVKTTYSLLFKELNDTVSVPGLENHVFQQIWCSPAPSKIIAFSWQLLHNRIPTRDNLLRCGVLRAEDSRGCVFCTGTVESSTHLFLHCDFSYRIWVEIFRWLGVVFVMPSNLFTMFEYLSGIARNKKIRKGYRLVWHSSLWLIWKARNDAIFNNLFKDPTDIAEDIKVLTWKWSAHRLKTTPCLFYEWCWDPGFCFEH</sequence>
<keyword evidence="4" id="KW-1185">Reference proteome</keyword>
<name>A0A392LXM5_9FABA</name>
<evidence type="ECO:0000259" key="2">
    <source>
        <dbReference type="PROSITE" id="PS50878"/>
    </source>
</evidence>